<dbReference type="InterPro" id="IPR052896">
    <property type="entry name" value="GGT-like_enzyme"/>
</dbReference>
<dbReference type="SUPFAM" id="SSF56235">
    <property type="entry name" value="N-terminal nucleophile aminohydrolases (Ntn hydrolases)"/>
    <property type="match status" value="1"/>
</dbReference>
<dbReference type="Pfam" id="PF01019">
    <property type="entry name" value="G_glu_transpept"/>
    <property type="match status" value="1"/>
</dbReference>
<reference evidence="1 2" key="1">
    <citation type="journal article" date="2015" name="Genome Biol. Evol.">
        <title>The Dynamics of Genetic Interactions between Vibrio metoecus and Vibrio cholerae, Two Close Relatives Co-Occurring in the Environment.</title>
        <authorList>
            <person name="Orata F.D."/>
            <person name="Kirchberger P.C."/>
            <person name="Meheust R."/>
            <person name="Barlow E.J."/>
            <person name="Tarr C.L."/>
            <person name="Boucher Y."/>
        </authorList>
    </citation>
    <scope>NUCLEOTIDE SEQUENCE [LARGE SCALE GENOMIC DNA]</scope>
    <source>
        <strain evidence="1 2">YB5B04</strain>
    </source>
</reference>
<name>A0A0Q0TSZ7_VIBMT</name>
<dbReference type="PANTHER" id="PTHR43881:SF5">
    <property type="entry name" value="GAMMA-GLUTAMYLTRANSPEPTIDASE"/>
    <property type="match status" value="1"/>
</dbReference>
<keyword evidence="1" id="KW-0808">Transferase</keyword>
<dbReference type="Gene3D" id="1.10.246.130">
    <property type="match status" value="1"/>
</dbReference>
<dbReference type="AlphaFoldDB" id="A0A0Q0TSZ7"/>
<dbReference type="EMBL" id="LBGP01000001">
    <property type="protein sequence ID" value="KQB04490.1"/>
    <property type="molecule type" value="Genomic_DNA"/>
</dbReference>
<comment type="caution">
    <text evidence="1">The sequence shown here is derived from an EMBL/GenBank/DDBJ whole genome shotgun (WGS) entry which is preliminary data.</text>
</comment>
<dbReference type="PANTHER" id="PTHR43881">
    <property type="entry name" value="GAMMA-GLUTAMYLTRANSPEPTIDASE (AFU_ORTHOLOGUE AFUA_4G13580)"/>
    <property type="match status" value="1"/>
</dbReference>
<protein>
    <submittedName>
        <fullName evidence="1">Gamma-glutamyltransferase</fullName>
    </submittedName>
</protein>
<sequence>MANVAFTAPHFKASDVGLKILRQGGTACEAMVAAAAMIAVQYPHMNSIGGDGFWLIAPKNKPPISIDACGASAHNLSLSDYCSSAGLPQQGGAAALTMAGTLSGWQMALEQSSSGIGLDDLLRPAILAAEEGIRVTPSLAAASQKTWERLAELDDFAYVYLKSNRQPLALGDIVTQRALAATLSHLVKDGLESFYRGDLAKQIAQELHSAGSPLKLADFSQHRAQMGTPLTCRISHGQLYNLGAPTQGLASLLILGMYDRLVHRATSVADHVHILIEATKIAFDVRNHAITDEKRLPTALQEYLACSEIDALTKKIQLHQATHWPKETQAGDTVWMGAVDQYGTMVSFIQSIYWEFGCGVLLPSSGILWNIRSQSFSLDPKNRNCLAPNKKPFHTLNPAYAQLNDGRRMVYGTMGGDGQPQTQACLMSRYLYQDLNLQESIAKPRWLLGRTWGDSSTQLRMETSLADELNPILSSRGHTIHSVSEKNEMMGHAGAIVLHPAGEVDVATDPRSDGAGLQASIE</sequence>
<accession>A0A0Q0TSZ7</accession>
<dbReference type="Proteomes" id="UP000050491">
    <property type="component" value="Unassembled WGS sequence"/>
</dbReference>
<dbReference type="RefSeq" id="WP_055063921.1">
    <property type="nucleotide sequence ID" value="NZ_LBGP01000001.1"/>
</dbReference>
<dbReference type="PATRIC" id="fig|1481663.12.peg.2086"/>
<organism evidence="1 2">
    <name type="scientific">Vibrio metoecus</name>
    <dbReference type="NCBI Taxonomy" id="1481663"/>
    <lineage>
        <taxon>Bacteria</taxon>
        <taxon>Pseudomonadati</taxon>
        <taxon>Pseudomonadota</taxon>
        <taxon>Gammaproteobacteria</taxon>
        <taxon>Vibrionales</taxon>
        <taxon>Vibrionaceae</taxon>
        <taxon>Vibrio</taxon>
    </lineage>
</organism>
<dbReference type="GO" id="GO:0016740">
    <property type="term" value="F:transferase activity"/>
    <property type="evidence" value="ECO:0007669"/>
    <property type="project" value="UniProtKB-KW"/>
</dbReference>
<dbReference type="Gene3D" id="3.60.20.40">
    <property type="match status" value="1"/>
</dbReference>
<proteinExistence type="predicted"/>
<evidence type="ECO:0000313" key="2">
    <source>
        <dbReference type="Proteomes" id="UP000050491"/>
    </source>
</evidence>
<dbReference type="PRINTS" id="PR01210">
    <property type="entry name" value="GGTRANSPTASE"/>
</dbReference>
<evidence type="ECO:0000313" key="1">
    <source>
        <dbReference type="EMBL" id="KQB04490.1"/>
    </source>
</evidence>
<dbReference type="InterPro" id="IPR043138">
    <property type="entry name" value="GGT_lsub"/>
</dbReference>
<dbReference type="InterPro" id="IPR043137">
    <property type="entry name" value="GGT_ssub_C"/>
</dbReference>
<dbReference type="OrthoDB" id="5297205at2"/>
<gene>
    <name evidence="1" type="ORF">XV92_00365</name>
</gene>
<dbReference type="InterPro" id="IPR029055">
    <property type="entry name" value="Ntn_hydrolases_N"/>
</dbReference>